<gene>
    <name evidence="1" type="ORF">YALI1_A17239g</name>
</gene>
<dbReference type="GeneID" id="94582502"/>
<protein>
    <submittedName>
        <fullName evidence="1">Uncharacterized protein</fullName>
    </submittedName>
</protein>
<dbReference type="EMBL" id="CP017553">
    <property type="protein sequence ID" value="AOW00761.1"/>
    <property type="molecule type" value="Genomic_DNA"/>
</dbReference>
<reference evidence="1 2" key="1">
    <citation type="journal article" date="2016" name="PLoS ONE">
        <title>Sequence Assembly of Yarrowia lipolytica Strain W29/CLIB89 Shows Transposable Element Diversity.</title>
        <authorList>
            <person name="Magnan C."/>
            <person name="Yu J."/>
            <person name="Chang I."/>
            <person name="Jahn E."/>
            <person name="Kanomata Y."/>
            <person name="Wu J."/>
            <person name="Zeller M."/>
            <person name="Oakes M."/>
            <person name="Baldi P."/>
            <person name="Sandmeyer S."/>
        </authorList>
    </citation>
    <scope>NUCLEOTIDE SEQUENCE [LARGE SCALE GENOMIC DNA]</scope>
    <source>
        <strain evidence="2">CLIB89(W29)</strain>
    </source>
</reference>
<sequence>MIISRTQLHQSPRPTLATLARGNKPWRFIRLTNTRTLQLCLTGLCFTRIYDNLVRSRWSRPDWSGSHDRWFLHTPIIIVAISVCFFHPDNRNSKCDIYEKLADAIDYRIRLKTNLELQRTAEPNPRQRTAVRLYCSLSFCPMTRIGGLHAVRVCSYNG</sequence>
<evidence type="ECO:0000313" key="1">
    <source>
        <dbReference type="EMBL" id="AOW00761.1"/>
    </source>
</evidence>
<name>A0A1D8N557_YARLL</name>
<dbReference type="Proteomes" id="UP000182444">
    <property type="component" value="Chromosome 1A"/>
</dbReference>
<dbReference type="VEuPathDB" id="FungiDB:YALI1_A17239g"/>
<evidence type="ECO:0000313" key="2">
    <source>
        <dbReference type="Proteomes" id="UP000182444"/>
    </source>
</evidence>
<proteinExistence type="predicted"/>
<dbReference type="AlphaFoldDB" id="A0A1D8N557"/>
<organism evidence="1 2">
    <name type="scientific">Yarrowia lipolytica</name>
    <name type="common">Candida lipolytica</name>
    <dbReference type="NCBI Taxonomy" id="4952"/>
    <lineage>
        <taxon>Eukaryota</taxon>
        <taxon>Fungi</taxon>
        <taxon>Dikarya</taxon>
        <taxon>Ascomycota</taxon>
        <taxon>Saccharomycotina</taxon>
        <taxon>Dipodascomycetes</taxon>
        <taxon>Dipodascales</taxon>
        <taxon>Dipodascales incertae sedis</taxon>
        <taxon>Yarrowia</taxon>
    </lineage>
</organism>
<dbReference type="RefSeq" id="XP_068137942.1">
    <property type="nucleotide sequence ID" value="XM_068281841.1"/>
</dbReference>
<accession>A0A1D8N557</accession>